<organism evidence="2 3">
    <name type="scientific">Jiella flava</name>
    <dbReference type="NCBI Taxonomy" id="2816857"/>
    <lineage>
        <taxon>Bacteria</taxon>
        <taxon>Pseudomonadati</taxon>
        <taxon>Pseudomonadota</taxon>
        <taxon>Alphaproteobacteria</taxon>
        <taxon>Hyphomicrobiales</taxon>
        <taxon>Aurantimonadaceae</taxon>
        <taxon>Jiella</taxon>
    </lineage>
</organism>
<dbReference type="InterPro" id="IPR001279">
    <property type="entry name" value="Metallo-B-lactamas"/>
</dbReference>
<comment type="caution">
    <text evidence="2">The sequence shown here is derived from an EMBL/GenBank/DDBJ whole genome shotgun (WGS) entry which is preliminary data.</text>
</comment>
<dbReference type="InterPro" id="IPR050662">
    <property type="entry name" value="Sec-metab_biosynth-thioest"/>
</dbReference>
<dbReference type="InterPro" id="IPR041516">
    <property type="entry name" value="LACTB2_WH"/>
</dbReference>
<dbReference type="SUPFAM" id="SSF56281">
    <property type="entry name" value="Metallo-hydrolase/oxidoreductase"/>
    <property type="match status" value="1"/>
</dbReference>
<dbReference type="InterPro" id="IPR036388">
    <property type="entry name" value="WH-like_DNA-bd_sf"/>
</dbReference>
<dbReference type="EMBL" id="JAFMPP010000004">
    <property type="protein sequence ID" value="MBO0662321.1"/>
    <property type="molecule type" value="Genomic_DNA"/>
</dbReference>
<evidence type="ECO:0000313" key="3">
    <source>
        <dbReference type="Proteomes" id="UP000664122"/>
    </source>
</evidence>
<dbReference type="Gene3D" id="3.60.15.10">
    <property type="entry name" value="Ribonuclease Z/Hydroxyacylglutathione hydrolase-like"/>
    <property type="match status" value="1"/>
</dbReference>
<dbReference type="PANTHER" id="PTHR23131:SF0">
    <property type="entry name" value="ENDORIBONUCLEASE LACTB2"/>
    <property type="match status" value="1"/>
</dbReference>
<dbReference type="AlphaFoldDB" id="A0A939FY32"/>
<accession>A0A939FY32</accession>
<dbReference type="Pfam" id="PF17778">
    <property type="entry name" value="WHD_BLACT"/>
    <property type="match status" value="1"/>
</dbReference>
<proteinExistence type="predicted"/>
<dbReference type="Gene3D" id="1.10.10.10">
    <property type="entry name" value="Winged helix-like DNA-binding domain superfamily/Winged helix DNA-binding domain"/>
    <property type="match status" value="1"/>
</dbReference>
<keyword evidence="3" id="KW-1185">Reference proteome</keyword>
<name>A0A939FY32_9HYPH</name>
<dbReference type="Pfam" id="PF00753">
    <property type="entry name" value="Lactamase_B"/>
    <property type="match status" value="1"/>
</dbReference>
<dbReference type="CDD" id="cd16278">
    <property type="entry name" value="metallo-hydrolase-like_MBL-fold"/>
    <property type="match status" value="1"/>
</dbReference>
<sequence length="313" mass="32932">MPQSLSHDDAGEPQFSLAFDPAYGQAITLALGVLRVTANNPSPLTFLGTNSYVVGDERRCLVIDPGPADIAHRDALLRAVAGRTVEAVLLTHSHADHAALAPAFSAAVSAPLLGAPRVSALGEKRLGGATLDASSADGLVFAHDLRDGEQLSLAGAEMTVIATPGHASDHLAFALEGTGIVFSGDHVMAWSTPVVAPPDGVMQDYMASLRKLLQRSDSRYLPGHGGVVERPVPFVRALIRHRVMREGAIVERLEAGDRTIPAIVAAIYPDLDPRLVPAAGLSVLAHLIDLQSQGRVRTHSNGMGDTLYLLVVV</sequence>
<dbReference type="PANTHER" id="PTHR23131">
    <property type="entry name" value="ENDORIBONUCLEASE LACTB2"/>
    <property type="match status" value="1"/>
</dbReference>
<dbReference type="InterPro" id="IPR036866">
    <property type="entry name" value="RibonucZ/Hydroxyglut_hydro"/>
</dbReference>
<dbReference type="RefSeq" id="WP_207257076.1">
    <property type="nucleotide sequence ID" value="NZ_JAFMPP010000004.1"/>
</dbReference>
<dbReference type="Proteomes" id="UP000664122">
    <property type="component" value="Unassembled WGS sequence"/>
</dbReference>
<gene>
    <name evidence="2" type="ORF">J1C48_07025</name>
</gene>
<evidence type="ECO:0000313" key="2">
    <source>
        <dbReference type="EMBL" id="MBO0662321.1"/>
    </source>
</evidence>
<evidence type="ECO:0000259" key="1">
    <source>
        <dbReference type="SMART" id="SM00849"/>
    </source>
</evidence>
<dbReference type="SMART" id="SM00849">
    <property type="entry name" value="Lactamase_B"/>
    <property type="match status" value="1"/>
</dbReference>
<protein>
    <submittedName>
        <fullName evidence="2">MBL fold metallo-hydrolase</fullName>
    </submittedName>
</protein>
<reference evidence="2" key="1">
    <citation type="submission" date="2021-03" db="EMBL/GenBank/DDBJ databases">
        <title>Whole genome sequence of Jiella sp. CQZ9-1.</title>
        <authorList>
            <person name="Tuo L."/>
        </authorList>
    </citation>
    <scope>NUCLEOTIDE SEQUENCE</scope>
    <source>
        <strain evidence="2">CQZ9-1</strain>
    </source>
</reference>
<feature type="domain" description="Metallo-beta-lactamase" evidence="1">
    <location>
        <begin position="48"/>
        <end position="224"/>
    </location>
</feature>